<keyword evidence="1" id="KW-0812">Transmembrane</keyword>
<evidence type="ECO:0000256" key="1">
    <source>
        <dbReference type="SAM" id="Phobius"/>
    </source>
</evidence>
<protein>
    <submittedName>
        <fullName evidence="2">Uncharacterized protein</fullName>
    </submittedName>
</protein>
<feature type="transmembrane region" description="Helical" evidence="1">
    <location>
        <begin position="178"/>
        <end position="196"/>
    </location>
</feature>
<name>A0A1G1WBL5_9BACT</name>
<gene>
    <name evidence="2" type="ORF">A2Z11_04595</name>
</gene>
<feature type="transmembrane region" description="Helical" evidence="1">
    <location>
        <begin position="29"/>
        <end position="49"/>
    </location>
</feature>
<feature type="transmembrane region" description="Helical" evidence="1">
    <location>
        <begin position="61"/>
        <end position="81"/>
    </location>
</feature>
<evidence type="ECO:0000313" key="3">
    <source>
        <dbReference type="Proteomes" id="UP000176389"/>
    </source>
</evidence>
<comment type="caution">
    <text evidence="2">The sequence shown here is derived from an EMBL/GenBank/DDBJ whole genome shotgun (WGS) entry which is preliminary data.</text>
</comment>
<accession>A0A1G1WBL5</accession>
<proteinExistence type="predicted"/>
<feature type="transmembrane region" description="Helical" evidence="1">
    <location>
        <begin position="153"/>
        <end position="172"/>
    </location>
</feature>
<dbReference type="Proteomes" id="UP000176389">
    <property type="component" value="Unassembled WGS sequence"/>
</dbReference>
<organism evidence="2 3">
    <name type="scientific">Candidatus Woykebacteria bacterium RBG_16_43_9</name>
    <dbReference type="NCBI Taxonomy" id="1802596"/>
    <lineage>
        <taxon>Bacteria</taxon>
        <taxon>Candidatus Woykeibacteriota</taxon>
    </lineage>
</organism>
<evidence type="ECO:0000313" key="2">
    <source>
        <dbReference type="EMBL" id="OGY25088.1"/>
    </source>
</evidence>
<feature type="transmembrane region" description="Helical" evidence="1">
    <location>
        <begin position="208"/>
        <end position="225"/>
    </location>
</feature>
<dbReference type="STRING" id="1802596.A2Z11_04595"/>
<keyword evidence="1" id="KW-1133">Transmembrane helix</keyword>
<dbReference type="EMBL" id="MHCS01000055">
    <property type="protein sequence ID" value="OGY25088.1"/>
    <property type="molecule type" value="Genomic_DNA"/>
</dbReference>
<feature type="transmembrane region" description="Helical" evidence="1">
    <location>
        <begin position="93"/>
        <end position="115"/>
    </location>
</feature>
<feature type="transmembrane region" description="Helical" evidence="1">
    <location>
        <begin position="121"/>
        <end position="141"/>
    </location>
</feature>
<reference evidence="2 3" key="1">
    <citation type="journal article" date="2016" name="Nat. Commun.">
        <title>Thousands of microbial genomes shed light on interconnected biogeochemical processes in an aquifer system.</title>
        <authorList>
            <person name="Anantharaman K."/>
            <person name="Brown C.T."/>
            <person name="Hug L.A."/>
            <person name="Sharon I."/>
            <person name="Castelle C.J."/>
            <person name="Probst A.J."/>
            <person name="Thomas B.C."/>
            <person name="Singh A."/>
            <person name="Wilkins M.J."/>
            <person name="Karaoz U."/>
            <person name="Brodie E.L."/>
            <person name="Williams K.H."/>
            <person name="Hubbard S.S."/>
            <person name="Banfield J.F."/>
        </authorList>
    </citation>
    <scope>NUCLEOTIDE SEQUENCE [LARGE SCALE GENOMIC DNA]</scope>
</reference>
<sequence length="226" mass="25662">MLPIIFSLILGVTHFWNEKIQIKQEYLRIRLISFVAGTAVTYVFLVLLPEVYEGFVLLDRFIFIAPLLGFVAAYLVEKYIYQHANPQTLKERLVNLHSVAFFIYYLLIGVILVKLDKISNLNAFLFFLPILFYSAVGLIALEQIHSKVREKFLVKLLLSSSVLIGVLTADFLLGIEPAFNLLFGFIVGIFLYLALIDFVPREAKGRPEYFALGVLVCTLVITTTFG</sequence>
<keyword evidence="1" id="KW-0472">Membrane</keyword>
<dbReference type="AlphaFoldDB" id="A0A1G1WBL5"/>